<accession>A0A3G3LYY1</accession>
<name>A0A3G3LYY1_9CAUD</name>
<gene>
    <name evidence="1" type="primary">108</name>
    <name evidence="1" type="ORF">PBI_CANTARE_108</name>
</gene>
<organism evidence="1 2">
    <name type="scientific">Brevibacterium phage Cantare</name>
    <dbReference type="NCBI Taxonomy" id="2338395"/>
    <lineage>
        <taxon>Viruses</taxon>
        <taxon>Duplodnaviria</taxon>
        <taxon>Heunggongvirae</taxon>
        <taxon>Uroviricota</taxon>
        <taxon>Caudoviricetes</taxon>
        <taxon>Cantarevirus</taxon>
        <taxon>Cantarevirus cantare</taxon>
    </lineage>
</organism>
<proteinExistence type="predicted"/>
<sequence length="155" mass="18182">MGVHTKSTLIRLEGKDIMIYDPATVTRRLATISDESLRTLYTGLNNTTVRTTEQESFFGKVRMEMENRIEHEAKFEFSESNAKDIIDFLVTNAERKTDKPRLRIQWNVALDVLMERYPKLANRAEDFVKKNPHLDWHRTFYRLVTDDMANKKAGK</sequence>
<evidence type="ECO:0000313" key="1">
    <source>
        <dbReference type="EMBL" id="AYQ99328.1"/>
    </source>
</evidence>
<dbReference type="Proteomes" id="UP000279277">
    <property type="component" value="Segment"/>
</dbReference>
<keyword evidence="2" id="KW-1185">Reference proteome</keyword>
<evidence type="ECO:0000313" key="2">
    <source>
        <dbReference type="Proteomes" id="UP000279277"/>
    </source>
</evidence>
<protein>
    <submittedName>
        <fullName evidence="1">Uncharacterized protein</fullName>
    </submittedName>
</protein>
<dbReference type="RefSeq" id="YP_010676683.1">
    <property type="nucleotide sequence ID" value="NC_071014.1"/>
</dbReference>
<dbReference type="GeneID" id="77953044"/>
<dbReference type="EMBL" id="MK016493">
    <property type="protein sequence ID" value="AYQ99328.1"/>
    <property type="molecule type" value="Genomic_DNA"/>
</dbReference>
<reference evidence="1 2" key="1">
    <citation type="submission" date="2018-10" db="EMBL/GenBank/DDBJ databases">
        <authorList>
            <person name="Zack K."/>
            <person name="Garlena R.A."/>
            <person name="Russell D.A."/>
            <person name="Pope W.H."/>
            <person name="Jacobs-Sera D."/>
            <person name="Hatfull G.F."/>
        </authorList>
    </citation>
    <scope>NUCLEOTIDE SEQUENCE [LARGE SCALE GENOMIC DNA]</scope>
</reference>
<dbReference type="KEGG" id="vg:77953044"/>